<accession>A0A9X3F870</accession>
<evidence type="ECO:0000313" key="3">
    <source>
        <dbReference type="Proteomes" id="UP001145087"/>
    </source>
</evidence>
<sequence length="416" mass="43998">MKISILTLIVTLFVVQSFAQSKGTLNTAPVQVTFITPIGTNGTNSINTVNNVSFNILAGYHSGVEGAEFGGIANLNRDFVNGFQFAGVTNYTGSSATGAQFAGVTNINLGTTNAFQFAGVTNVTYGDASVFQFAGVTNVNLGSTQIFQGAGVINFTMGSSYVIQAAGVANYAHEITGAQLGGVTNFALKDLKGAQIAGVVNAGKTVNGAQIAGVVNATTSIEGAQIAGVLNVAKKVNGVQIGFLNIADSISSGVPIGFLSIVRNGFHEFEIGFSEGLNTYAALKLGVNEFYNIFSIGTQFLSDDFRWAVGYGLGTHLVNQNNFRVNLEAISYQINEGKKWTDAYNGLQQVKLTFAGGKNEHLQFYTGPTFNLLVSKYENENGKIGSDFPPYTIVDKMSGNTNLKFWIGLNAGIRIH</sequence>
<protein>
    <recommendedName>
        <fullName evidence="4">Outer membrane protein</fullName>
    </recommendedName>
</protein>
<dbReference type="EMBL" id="JAPOHD010000027">
    <property type="protein sequence ID" value="MCY1721547.1"/>
    <property type="molecule type" value="Genomic_DNA"/>
</dbReference>
<reference evidence="2" key="1">
    <citation type="submission" date="2022-11" db="EMBL/GenBank/DDBJ databases">
        <title>Marilongibacter aestuarii gen. nov., sp. nov., isolated from tidal flat sediment.</title>
        <authorList>
            <person name="Jiayan W."/>
        </authorList>
    </citation>
    <scope>NUCLEOTIDE SEQUENCE</scope>
    <source>
        <strain evidence="2">Z1-6</strain>
    </source>
</reference>
<organism evidence="2 3">
    <name type="scientific">Draconibacterium aestuarii</name>
    <dbReference type="NCBI Taxonomy" id="2998507"/>
    <lineage>
        <taxon>Bacteria</taxon>
        <taxon>Pseudomonadati</taxon>
        <taxon>Bacteroidota</taxon>
        <taxon>Bacteroidia</taxon>
        <taxon>Marinilabiliales</taxon>
        <taxon>Prolixibacteraceae</taxon>
        <taxon>Draconibacterium</taxon>
    </lineage>
</organism>
<dbReference type="AlphaFoldDB" id="A0A9X3F870"/>
<evidence type="ECO:0000256" key="1">
    <source>
        <dbReference type="SAM" id="SignalP"/>
    </source>
</evidence>
<comment type="caution">
    <text evidence="2">The sequence shown here is derived from an EMBL/GenBank/DDBJ whole genome shotgun (WGS) entry which is preliminary data.</text>
</comment>
<dbReference type="Proteomes" id="UP001145087">
    <property type="component" value="Unassembled WGS sequence"/>
</dbReference>
<keyword evidence="3" id="KW-1185">Reference proteome</keyword>
<feature type="signal peptide" evidence="1">
    <location>
        <begin position="1"/>
        <end position="19"/>
    </location>
</feature>
<keyword evidence="1" id="KW-0732">Signal</keyword>
<name>A0A9X3F870_9BACT</name>
<gene>
    <name evidence="2" type="ORF">OU798_14420</name>
</gene>
<proteinExistence type="predicted"/>
<feature type="chain" id="PRO_5040792429" description="Outer membrane protein" evidence="1">
    <location>
        <begin position="20"/>
        <end position="416"/>
    </location>
</feature>
<evidence type="ECO:0000313" key="2">
    <source>
        <dbReference type="EMBL" id="MCY1721547.1"/>
    </source>
</evidence>
<evidence type="ECO:0008006" key="4">
    <source>
        <dbReference type="Google" id="ProtNLM"/>
    </source>
</evidence>
<dbReference type="RefSeq" id="WP_343333876.1">
    <property type="nucleotide sequence ID" value="NZ_JAPOHD010000027.1"/>
</dbReference>